<dbReference type="EMBL" id="JARBDR010000923">
    <property type="protein sequence ID" value="KAJ8297968.1"/>
    <property type="molecule type" value="Genomic_DNA"/>
</dbReference>
<name>A0ABQ9DXI1_TEGGR</name>
<dbReference type="Proteomes" id="UP001217089">
    <property type="component" value="Unassembled WGS sequence"/>
</dbReference>
<protein>
    <recommendedName>
        <fullName evidence="1">VWFD domain-containing protein</fullName>
    </recommendedName>
</protein>
<comment type="caution">
    <text evidence="2">The sequence shown here is derived from an EMBL/GenBank/DDBJ whole genome shotgun (WGS) entry which is preliminary data.</text>
</comment>
<sequence>MEPFLNNVYFLSVFSAIVYGQGHINTLDNAKFRMCSKGDYTLLKGPDFTIQGRFQNSAANGSFNNMTVILTNIAVKTRSETIEIRLRHPSVDRSKRYLDVLVNNTYQTFDNKEMFWQDYKGNGLKPQHIVYI</sequence>
<dbReference type="Pfam" id="PF00094">
    <property type="entry name" value="VWD"/>
    <property type="match status" value="1"/>
</dbReference>
<dbReference type="PROSITE" id="PS51233">
    <property type="entry name" value="VWFD"/>
    <property type="match status" value="1"/>
</dbReference>
<accession>A0ABQ9DXI1</accession>
<organism evidence="2 3">
    <name type="scientific">Tegillarca granosa</name>
    <name type="common">Malaysian cockle</name>
    <name type="synonym">Anadara granosa</name>
    <dbReference type="NCBI Taxonomy" id="220873"/>
    <lineage>
        <taxon>Eukaryota</taxon>
        <taxon>Metazoa</taxon>
        <taxon>Spiralia</taxon>
        <taxon>Lophotrochozoa</taxon>
        <taxon>Mollusca</taxon>
        <taxon>Bivalvia</taxon>
        <taxon>Autobranchia</taxon>
        <taxon>Pteriomorphia</taxon>
        <taxon>Arcoida</taxon>
        <taxon>Arcoidea</taxon>
        <taxon>Arcidae</taxon>
        <taxon>Tegillarca</taxon>
    </lineage>
</organism>
<reference evidence="2 3" key="1">
    <citation type="submission" date="2022-12" db="EMBL/GenBank/DDBJ databases">
        <title>Chromosome-level genome of Tegillarca granosa.</title>
        <authorList>
            <person name="Kim J."/>
        </authorList>
    </citation>
    <scope>NUCLEOTIDE SEQUENCE [LARGE SCALE GENOMIC DNA]</scope>
    <source>
        <strain evidence="2">Teg-2019</strain>
        <tissue evidence="2">Adductor muscle</tissue>
    </source>
</reference>
<feature type="domain" description="VWFD" evidence="1">
    <location>
        <begin position="14"/>
        <end position="132"/>
    </location>
</feature>
<evidence type="ECO:0000313" key="2">
    <source>
        <dbReference type="EMBL" id="KAJ8297968.1"/>
    </source>
</evidence>
<proteinExistence type="predicted"/>
<dbReference type="InterPro" id="IPR001846">
    <property type="entry name" value="VWF_type-D"/>
</dbReference>
<keyword evidence="3" id="KW-1185">Reference proteome</keyword>
<evidence type="ECO:0000259" key="1">
    <source>
        <dbReference type="PROSITE" id="PS51233"/>
    </source>
</evidence>
<gene>
    <name evidence="2" type="ORF">KUTeg_024499</name>
</gene>
<evidence type="ECO:0000313" key="3">
    <source>
        <dbReference type="Proteomes" id="UP001217089"/>
    </source>
</evidence>